<feature type="chain" id="PRO_5045068442" evidence="7">
    <location>
        <begin position="36"/>
        <end position="380"/>
    </location>
</feature>
<evidence type="ECO:0000313" key="8">
    <source>
        <dbReference type="EMBL" id="PWI28122.1"/>
    </source>
</evidence>
<keyword evidence="9" id="KW-1185">Reference proteome</keyword>
<organism evidence="8 9">
    <name type="scientific">Pseudoglutamicibacter cumminsii</name>
    <dbReference type="NCBI Taxonomy" id="156979"/>
    <lineage>
        <taxon>Bacteria</taxon>
        <taxon>Bacillati</taxon>
        <taxon>Actinomycetota</taxon>
        <taxon>Actinomycetes</taxon>
        <taxon>Micrococcales</taxon>
        <taxon>Micrococcaceae</taxon>
        <taxon>Pseudoglutamicibacter</taxon>
    </lineage>
</organism>
<dbReference type="SUPFAM" id="SSF53807">
    <property type="entry name" value="Helical backbone' metal receptor"/>
    <property type="match status" value="1"/>
</dbReference>
<evidence type="ECO:0000256" key="3">
    <source>
        <dbReference type="ARBA" id="ARBA00022723"/>
    </source>
</evidence>
<evidence type="ECO:0000256" key="1">
    <source>
        <dbReference type="ARBA" id="ARBA00004196"/>
    </source>
</evidence>
<comment type="caution">
    <text evidence="8">The sequence shown here is derived from an EMBL/GenBank/DDBJ whole genome shotgun (WGS) entry which is preliminary data.</text>
</comment>
<keyword evidence="4 7" id="KW-0732">Signal</keyword>
<dbReference type="Pfam" id="PF01297">
    <property type="entry name" value="ZnuA"/>
    <property type="match status" value="1"/>
</dbReference>
<evidence type="ECO:0000256" key="6">
    <source>
        <dbReference type="SAM" id="MobiDB-lite"/>
    </source>
</evidence>
<name>A0ABX5LB70_9MICC</name>
<evidence type="ECO:0000256" key="4">
    <source>
        <dbReference type="ARBA" id="ARBA00022729"/>
    </source>
</evidence>
<evidence type="ECO:0000256" key="5">
    <source>
        <dbReference type="RuleBase" id="RU003512"/>
    </source>
</evidence>
<dbReference type="PANTHER" id="PTHR42953">
    <property type="entry name" value="HIGH-AFFINITY ZINC UPTAKE SYSTEM PROTEIN ZNUA-RELATED"/>
    <property type="match status" value="1"/>
</dbReference>
<keyword evidence="2 5" id="KW-0813">Transport</keyword>
<dbReference type="EMBL" id="QFWG01000003">
    <property type="protein sequence ID" value="PWI28122.1"/>
    <property type="molecule type" value="Genomic_DNA"/>
</dbReference>
<proteinExistence type="inferred from homology"/>
<feature type="compositionally biased region" description="Basic and acidic residues" evidence="6">
    <location>
        <begin position="132"/>
        <end position="204"/>
    </location>
</feature>
<feature type="signal peptide" evidence="7">
    <location>
        <begin position="1"/>
        <end position="35"/>
    </location>
</feature>
<keyword evidence="3" id="KW-0479">Metal-binding</keyword>
<dbReference type="InterPro" id="IPR006127">
    <property type="entry name" value="ZnuA-like"/>
</dbReference>
<evidence type="ECO:0000256" key="2">
    <source>
        <dbReference type="ARBA" id="ARBA00022448"/>
    </source>
</evidence>
<feature type="region of interest" description="Disordered" evidence="6">
    <location>
        <begin position="131"/>
        <end position="204"/>
    </location>
</feature>
<dbReference type="PANTHER" id="PTHR42953:SF1">
    <property type="entry name" value="METAL-BINDING PROTEIN HI_0362-RELATED"/>
    <property type="match status" value="1"/>
</dbReference>
<evidence type="ECO:0000313" key="9">
    <source>
        <dbReference type="Proteomes" id="UP000245514"/>
    </source>
</evidence>
<dbReference type="RefSeq" id="WP_109303366.1">
    <property type="nucleotide sequence ID" value="NZ_QFWG01000003.1"/>
</dbReference>
<evidence type="ECO:0000256" key="7">
    <source>
        <dbReference type="SAM" id="SignalP"/>
    </source>
</evidence>
<reference evidence="8 9" key="1">
    <citation type="submission" date="2018-05" db="EMBL/GenBank/DDBJ databases">
        <title>Draft Genome Sequence of Arthrobacter cumminsii IME1328, Isolated from a Patient Who Suffered from Foot Ulcers in China.</title>
        <authorList>
            <person name="Li M."/>
            <person name="Jiang Z."/>
            <person name="Sun Q."/>
            <person name="Tong Y."/>
        </authorList>
    </citation>
    <scope>NUCLEOTIDE SEQUENCE [LARGE SCALE GENOMIC DNA]</scope>
    <source>
        <strain evidence="8 9">IME1328</strain>
    </source>
</reference>
<accession>A0ABX5LB70</accession>
<dbReference type="PRINTS" id="PR00690">
    <property type="entry name" value="ADHESNFAMILY"/>
</dbReference>
<comment type="subcellular location">
    <subcellularLocation>
        <location evidence="1">Cell envelope</location>
    </subcellularLocation>
</comment>
<protein>
    <submittedName>
        <fullName evidence="8">ABC transporter substrate-binding protein</fullName>
    </submittedName>
</protein>
<sequence>MAFATTSRPRAAKVKGLLGLATALSFGLAVTGCSAAEDGKGKEGSATEQLNIVATTNVYGDIASSVAGEHGKVSSIISNAAQDPHSYEATAKDKLAISKADVVIINGGGYDYFAEQIIEDLGDKAPTVVKSFEGEGHSHDHGHDHGEEGHDHDHGEEGHDHDHEHGEEGHDHDHEHGEEGHDHGHDHDEEGHDHGHEGHSHEHGENEHVWYDLDHMEEFVGEVGEALAKADPDNAKTYEENASKLAKEISDVTDSEDFKAAEKKLKGKSFMMTEPVPEALLDELGMEDGTPEGLSSAVEAGQEIPALVIKRAEDSLKQGKVQLFAFNSQTADPQTKKLYESAKKAGVPTVDVTETIPEGKSFVEWMKDNVAAIAKAVDAK</sequence>
<gene>
    <name evidence="8" type="ORF">CAY35_03665</name>
</gene>
<dbReference type="Proteomes" id="UP000245514">
    <property type="component" value="Unassembled WGS sequence"/>
</dbReference>
<dbReference type="InterPro" id="IPR006128">
    <property type="entry name" value="Lipoprotein_PsaA-like"/>
</dbReference>
<dbReference type="InterPro" id="IPR050492">
    <property type="entry name" value="Bact_metal-bind_prot9"/>
</dbReference>
<dbReference type="Gene3D" id="3.40.50.1980">
    <property type="entry name" value="Nitrogenase molybdenum iron protein domain"/>
    <property type="match status" value="3"/>
</dbReference>
<comment type="similarity">
    <text evidence="5">Belongs to the bacterial solute-binding protein 9 family.</text>
</comment>